<gene>
    <name evidence="2" type="ORF">BSTOLATCC_MIC45587</name>
</gene>
<proteinExistence type="predicted"/>
<feature type="transmembrane region" description="Helical" evidence="1">
    <location>
        <begin position="6"/>
        <end position="32"/>
    </location>
</feature>
<reference evidence="2" key="1">
    <citation type="submission" date="2021-09" db="EMBL/GenBank/DDBJ databases">
        <authorList>
            <consortium name="AG Swart"/>
            <person name="Singh M."/>
            <person name="Singh A."/>
            <person name="Seah K."/>
            <person name="Emmerich C."/>
        </authorList>
    </citation>
    <scope>NUCLEOTIDE SEQUENCE</scope>
    <source>
        <strain evidence="2">ATCC30299</strain>
    </source>
</reference>
<organism evidence="2 3">
    <name type="scientific">Blepharisma stoltei</name>
    <dbReference type="NCBI Taxonomy" id="1481888"/>
    <lineage>
        <taxon>Eukaryota</taxon>
        <taxon>Sar</taxon>
        <taxon>Alveolata</taxon>
        <taxon>Ciliophora</taxon>
        <taxon>Postciliodesmatophora</taxon>
        <taxon>Heterotrichea</taxon>
        <taxon>Heterotrichida</taxon>
        <taxon>Blepharismidae</taxon>
        <taxon>Blepharisma</taxon>
    </lineage>
</organism>
<sequence length="85" mass="9781">MFEDTPLWVLILAGVGILLVLVLIILLIIWCYRRKKSQSLSYELIHGHEKGRVEEKTVQVSAYTPPEYKPYTGDLYKKYSPTLGP</sequence>
<keyword evidence="1" id="KW-0472">Membrane</keyword>
<evidence type="ECO:0000256" key="1">
    <source>
        <dbReference type="SAM" id="Phobius"/>
    </source>
</evidence>
<dbReference type="Proteomes" id="UP001162131">
    <property type="component" value="Unassembled WGS sequence"/>
</dbReference>
<keyword evidence="1" id="KW-0812">Transmembrane</keyword>
<comment type="caution">
    <text evidence="2">The sequence shown here is derived from an EMBL/GenBank/DDBJ whole genome shotgun (WGS) entry which is preliminary data.</text>
</comment>
<protein>
    <submittedName>
        <fullName evidence="2">Uncharacterized protein</fullName>
    </submittedName>
</protein>
<evidence type="ECO:0000313" key="3">
    <source>
        <dbReference type="Proteomes" id="UP001162131"/>
    </source>
</evidence>
<keyword evidence="1" id="KW-1133">Transmembrane helix</keyword>
<dbReference type="AlphaFoldDB" id="A0AAU9JUJ6"/>
<name>A0AAU9JUJ6_9CILI</name>
<dbReference type="EMBL" id="CAJZBQ010000045">
    <property type="protein sequence ID" value="CAG9328129.1"/>
    <property type="molecule type" value="Genomic_DNA"/>
</dbReference>
<accession>A0AAU9JUJ6</accession>
<evidence type="ECO:0000313" key="2">
    <source>
        <dbReference type="EMBL" id="CAG9328129.1"/>
    </source>
</evidence>
<keyword evidence="3" id="KW-1185">Reference proteome</keyword>